<dbReference type="EMBL" id="JAWWNJ010000002">
    <property type="protein sequence ID" value="KAK7061906.1"/>
    <property type="molecule type" value="Genomic_DNA"/>
</dbReference>
<dbReference type="InterPro" id="IPR018613">
    <property type="entry name" value="Ccdc97-like"/>
</dbReference>
<dbReference type="Proteomes" id="UP001362999">
    <property type="component" value="Unassembled WGS sequence"/>
</dbReference>
<gene>
    <name evidence="3" type="ORF">R3P38DRAFT_2832230</name>
</gene>
<sequence>MPDETSVMNDTPVLSYLGLDPNYQPHPKTKPYDFLALHLRELPPNLLLSTFASVVSPKERSRIPTIRNRRLKYANTDPQELRFSNARDTWPLLYDGQERRRQPEGDDEREWAAKEFLKDLPKHVGKLGALLGGYEDEREAERFRAIRRARAEAEFVPEEESESDEDEDEDEEHDSRQPNTEQMTDEDAKASFTRLVREHFIYGLLEDMDYDKVDWDENLDSDDDRDAEERWFDEEEED</sequence>
<feature type="region of interest" description="Disordered" evidence="1">
    <location>
        <begin position="153"/>
        <end position="190"/>
    </location>
</feature>
<dbReference type="PANTHER" id="PTHR31840:SF1">
    <property type="entry name" value="COILED-COIL DOMAIN-CONTAINING PROTEIN 97"/>
    <property type="match status" value="1"/>
</dbReference>
<feature type="compositionally biased region" description="Acidic residues" evidence="1">
    <location>
        <begin position="216"/>
        <end position="238"/>
    </location>
</feature>
<reference evidence="3 4" key="1">
    <citation type="journal article" date="2024" name="J Genomics">
        <title>Draft genome sequencing and assembly of Favolaschia claudopus CIRM-BRFM 2984 isolated from oak limbs.</title>
        <authorList>
            <person name="Navarro D."/>
            <person name="Drula E."/>
            <person name="Chaduli D."/>
            <person name="Cazenave R."/>
            <person name="Ahrendt S."/>
            <person name="Wang J."/>
            <person name="Lipzen A."/>
            <person name="Daum C."/>
            <person name="Barry K."/>
            <person name="Grigoriev I.V."/>
            <person name="Favel A."/>
            <person name="Rosso M.N."/>
            <person name="Martin F."/>
        </authorList>
    </citation>
    <scope>NUCLEOTIDE SEQUENCE [LARGE SCALE GENOMIC DNA]</scope>
    <source>
        <strain evidence="3 4">CIRM-BRFM 2984</strain>
    </source>
</reference>
<evidence type="ECO:0000256" key="1">
    <source>
        <dbReference type="SAM" id="MobiDB-lite"/>
    </source>
</evidence>
<evidence type="ECO:0000313" key="4">
    <source>
        <dbReference type="Proteomes" id="UP001362999"/>
    </source>
</evidence>
<feature type="domain" description="CCD97-like C-terminal" evidence="2">
    <location>
        <begin position="136"/>
        <end position="235"/>
    </location>
</feature>
<keyword evidence="4" id="KW-1185">Reference proteome</keyword>
<name>A0AAW0EAE3_9AGAR</name>
<proteinExistence type="predicted"/>
<dbReference type="PANTHER" id="PTHR31840">
    <property type="entry name" value="COILED-COIL DOMAIN-CONTAINING PROTEIN 97"/>
    <property type="match status" value="1"/>
</dbReference>
<protein>
    <recommendedName>
        <fullName evidence="2">CCD97-like C-terminal domain-containing protein</fullName>
    </recommendedName>
</protein>
<feature type="compositionally biased region" description="Acidic residues" evidence="1">
    <location>
        <begin position="155"/>
        <end position="172"/>
    </location>
</feature>
<organism evidence="3 4">
    <name type="scientific">Favolaschia claudopus</name>
    <dbReference type="NCBI Taxonomy" id="2862362"/>
    <lineage>
        <taxon>Eukaryota</taxon>
        <taxon>Fungi</taxon>
        <taxon>Dikarya</taxon>
        <taxon>Basidiomycota</taxon>
        <taxon>Agaricomycotina</taxon>
        <taxon>Agaricomycetes</taxon>
        <taxon>Agaricomycetidae</taxon>
        <taxon>Agaricales</taxon>
        <taxon>Marasmiineae</taxon>
        <taxon>Mycenaceae</taxon>
        <taxon>Favolaschia</taxon>
    </lineage>
</organism>
<accession>A0AAW0EAE3</accession>
<comment type="caution">
    <text evidence="3">The sequence shown here is derived from an EMBL/GenBank/DDBJ whole genome shotgun (WGS) entry which is preliminary data.</text>
</comment>
<evidence type="ECO:0000313" key="3">
    <source>
        <dbReference type="EMBL" id="KAK7061906.1"/>
    </source>
</evidence>
<evidence type="ECO:0000259" key="2">
    <source>
        <dbReference type="Pfam" id="PF09747"/>
    </source>
</evidence>
<feature type="region of interest" description="Disordered" evidence="1">
    <location>
        <begin position="215"/>
        <end position="238"/>
    </location>
</feature>
<dbReference type="Pfam" id="PF09747">
    <property type="entry name" value="CCD97-like_C"/>
    <property type="match status" value="1"/>
</dbReference>
<dbReference type="InterPro" id="IPR040233">
    <property type="entry name" value="CCD97-like_C"/>
</dbReference>
<dbReference type="AlphaFoldDB" id="A0AAW0EAE3"/>